<keyword evidence="5" id="KW-1185">Reference proteome</keyword>
<dbReference type="InterPro" id="IPR037041">
    <property type="entry name" value="Trigger_fac_C_sf"/>
</dbReference>
<keyword evidence="2" id="KW-0413">Isomerase</keyword>
<evidence type="ECO:0000313" key="4">
    <source>
        <dbReference type="EMBL" id="KAF8822021.1"/>
    </source>
</evidence>
<dbReference type="Pfam" id="PF05698">
    <property type="entry name" value="Trigger_C"/>
    <property type="match status" value="1"/>
</dbReference>
<gene>
    <name evidence="4" type="ORF">IE077_001217</name>
</gene>
<dbReference type="EMBL" id="JADAQX010000097">
    <property type="protein sequence ID" value="KAF8822021.1"/>
    <property type="molecule type" value="Genomic_DNA"/>
</dbReference>
<dbReference type="Proteomes" id="UP000823046">
    <property type="component" value="Unassembled WGS sequence"/>
</dbReference>
<name>A0ABQ7JDA2_9APIC</name>
<protein>
    <submittedName>
        <fullName evidence="4">Trigger factor protein</fullName>
    </submittedName>
</protein>
<dbReference type="InterPro" id="IPR008880">
    <property type="entry name" value="Trigger_fac_C"/>
</dbReference>
<evidence type="ECO:0000256" key="2">
    <source>
        <dbReference type="ARBA" id="ARBA00023235"/>
    </source>
</evidence>
<comment type="caution">
    <text evidence="4">The sequence shown here is derived from an EMBL/GenBank/DDBJ whole genome shotgun (WGS) entry which is preliminary data.</text>
</comment>
<evidence type="ECO:0000256" key="1">
    <source>
        <dbReference type="ARBA" id="ARBA00023110"/>
    </source>
</evidence>
<proteinExistence type="predicted"/>
<evidence type="ECO:0000313" key="5">
    <source>
        <dbReference type="Proteomes" id="UP000823046"/>
    </source>
</evidence>
<evidence type="ECO:0000259" key="3">
    <source>
        <dbReference type="Pfam" id="PF05698"/>
    </source>
</evidence>
<keyword evidence="1" id="KW-0697">Rotamase</keyword>
<feature type="domain" description="Trigger factor C-terminal" evidence="3">
    <location>
        <begin position="489"/>
        <end position="625"/>
    </location>
</feature>
<accession>A0ABQ7JDA2</accession>
<reference evidence="4 5" key="1">
    <citation type="journal article" date="2020" name="bioRxiv">
        <title>Metabolic contributions of an alphaproteobacterial endosymbiont in the apicomplexan Cardiosporidium cionae.</title>
        <authorList>
            <person name="Hunter E.S."/>
            <person name="Paight C.J."/>
            <person name="Lane C.E."/>
        </authorList>
    </citation>
    <scope>NUCLEOTIDE SEQUENCE [LARGE SCALE GENOMIC DNA]</scope>
    <source>
        <strain evidence="4">ESH_2018</strain>
    </source>
</reference>
<dbReference type="Gene3D" id="1.10.3120.10">
    <property type="entry name" value="Trigger factor, C-terminal domain"/>
    <property type="match status" value="1"/>
</dbReference>
<sequence>MPRRSWRLFIPLIQIYVAFSTFVLPSTHHLQVVAFVNRIQPLYPSLNVERDNSGTAYGLIAPLGSSVTRWSQWKYFPHLIVRLSETGEIFTRASATQLGTIISDKCSLRRDRKNPYIYRTSRRQWFPGVTKAMSKVNAAPQTDSISFGNWENLSNYDVSIEKLSKSKVLLTLRIPVEVSQKYWDLAVRKMHSDGTLRAKNKYKRLEHDTAASLQGKKLAHCKLEAVQYMANTVIPEAVKNAGLRVIGKAKLVQPAETLIDTYTPDAPFKLEVYLEIWPEVQFVKPYIGLKLCVPTPPYPKDLMWNLTIADLASRYATIGRTSLTKPAQWDDIVSIRIKEVYKRQFDDTAGDKLEEFELLNNTQDVIMEQYWNPPGLCEGLLDISAGEERFISVDWPPAKNESSNKAAVETLLNDALFHSDQKRTLTRDEEKERQLLHSVLTEVFKSNQAAPAIPDLKIVLLVECIAVKNRIHPTLDDSFFIKLCNQTRDEVRAELEKGAQEEMEQNCQKARRGAAERALDGCVKIDFPETLLEERCRHFWNDQLERKQVMGVDVSDSLSESAYQNWKESAKKSIEQHLKMSFAMREIRQREGITVDEVNIMKDLLMIKSKVPMAKLSHLTEQLHMVKESEAVLDWLADHAQIEYYADDRPMRLSVDSSGTGQDGRTLEAYPAGASPERYREKRRKLLKDAELLLHLKNKLNISPLSSKT</sequence>
<dbReference type="SUPFAM" id="SSF109998">
    <property type="entry name" value="Triger factor/SurA peptide-binding domain-like"/>
    <property type="match status" value="1"/>
</dbReference>
<dbReference type="InterPro" id="IPR027304">
    <property type="entry name" value="Trigger_fact/SurA_dom_sf"/>
</dbReference>
<organism evidence="4 5">
    <name type="scientific">Cardiosporidium cionae</name>
    <dbReference type="NCBI Taxonomy" id="476202"/>
    <lineage>
        <taxon>Eukaryota</taxon>
        <taxon>Sar</taxon>
        <taxon>Alveolata</taxon>
        <taxon>Apicomplexa</taxon>
        <taxon>Aconoidasida</taxon>
        <taxon>Nephromycida</taxon>
        <taxon>Cardiosporidium</taxon>
    </lineage>
</organism>